<dbReference type="EMBL" id="PEKC01000233">
    <property type="protein sequence ID" value="PII30895.1"/>
    <property type="molecule type" value="Genomic_DNA"/>
</dbReference>
<dbReference type="SUPFAM" id="SSF53850">
    <property type="entry name" value="Periplasmic binding protein-like II"/>
    <property type="match status" value="1"/>
</dbReference>
<evidence type="ECO:0000256" key="2">
    <source>
        <dbReference type="ARBA" id="ARBA00023015"/>
    </source>
</evidence>
<sequence length="309" mass="34264">MDLHLRDLRFFEIVADLGHLGRAAEQLGRTQPALSKCIQRLELTVGGALFERAGRGIRLTPLGDVLLARARMLRNASQEALREVRDFNEGHAGHVRIGSGPVAADHLLPELCSKALADGRRITISIVIGPSWELRDRLREGQLDLLIGLTAEGDPELVSHPIAEDVVVVAARQDHPVFERQRITMAALLRHPWALPSANIPSRQWLDQAFTSRGMPAPTVQVEAGSIPLLPRMVAKTDLLTFVSRHTLRLERSRTLREVRLPATTLRRHLGVTCRRDGYLSPAARHMLELLRADGQALFGEDASPLDED</sequence>
<dbReference type="GO" id="GO:0003700">
    <property type="term" value="F:DNA-binding transcription factor activity"/>
    <property type="evidence" value="ECO:0007669"/>
    <property type="project" value="InterPro"/>
</dbReference>
<dbReference type="PANTHER" id="PTHR30419:SF8">
    <property type="entry name" value="NITROGEN ASSIMILATION TRANSCRIPTIONAL ACTIVATOR-RELATED"/>
    <property type="match status" value="1"/>
</dbReference>
<dbReference type="InterPro" id="IPR036390">
    <property type="entry name" value="WH_DNA-bd_sf"/>
</dbReference>
<protein>
    <submittedName>
        <fullName evidence="6">LysR family transcriptional regulator</fullName>
    </submittedName>
</protein>
<comment type="similarity">
    <text evidence="1">Belongs to the LysR transcriptional regulatory family.</text>
</comment>
<dbReference type="Gene3D" id="1.10.10.10">
    <property type="entry name" value="Winged helix-like DNA-binding domain superfamily/Winged helix DNA-binding domain"/>
    <property type="match status" value="1"/>
</dbReference>
<dbReference type="FunFam" id="1.10.10.10:FF:000001">
    <property type="entry name" value="LysR family transcriptional regulator"/>
    <property type="match status" value="1"/>
</dbReference>
<dbReference type="GO" id="GO:0003677">
    <property type="term" value="F:DNA binding"/>
    <property type="evidence" value="ECO:0007669"/>
    <property type="project" value="UniProtKB-KW"/>
</dbReference>
<accession>A0A2G7STC0</accession>
<evidence type="ECO:0000256" key="1">
    <source>
        <dbReference type="ARBA" id="ARBA00009437"/>
    </source>
</evidence>
<dbReference type="Pfam" id="PF03466">
    <property type="entry name" value="LysR_substrate"/>
    <property type="match status" value="1"/>
</dbReference>
<dbReference type="Gene3D" id="3.40.190.290">
    <property type="match status" value="1"/>
</dbReference>
<feature type="domain" description="HTH lysR-type" evidence="5">
    <location>
        <begin position="1"/>
        <end position="60"/>
    </location>
</feature>
<dbReference type="CDD" id="cd08435">
    <property type="entry name" value="PBP2_GbpR"/>
    <property type="match status" value="1"/>
</dbReference>
<evidence type="ECO:0000259" key="5">
    <source>
        <dbReference type="PROSITE" id="PS50931"/>
    </source>
</evidence>
<evidence type="ECO:0000313" key="6">
    <source>
        <dbReference type="EMBL" id="PII30895.1"/>
    </source>
</evidence>
<dbReference type="InterPro" id="IPR036388">
    <property type="entry name" value="WH-like_DNA-bd_sf"/>
</dbReference>
<dbReference type="InterPro" id="IPR050950">
    <property type="entry name" value="HTH-type_LysR_regulators"/>
</dbReference>
<name>A0A2G7STC0_9FLAO</name>
<keyword evidence="3" id="KW-0238">DNA-binding</keyword>
<reference evidence="6" key="1">
    <citation type="submission" date="2017-10" db="EMBL/GenBank/DDBJ databases">
        <title>Chryseobacterium sp. B5 is a hydrocarbonoclastic and plant growth promoting bacterium.</title>
        <authorList>
            <person name="Thijs S."/>
            <person name="Gkorezis P."/>
            <person name="Van Hamme J."/>
        </authorList>
    </citation>
    <scope>NUCLEOTIDE SEQUENCE</scope>
    <source>
        <strain evidence="6">B5</strain>
    </source>
</reference>
<dbReference type="PANTHER" id="PTHR30419">
    <property type="entry name" value="HTH-TYPE TRANSCRIPTIONAL REGULATOR YBHD"/>
    <property type="match status" value="1"/>
</dbReference>
<gene>
    <name evidence="6" type="ORF">CTI11_28195</name>
</gene>
<organism evidence="6">
    <name type="scientific">Chryseobacterium sp. B5</name>
    <dbReference type="NCBI Taxonomy" id="2050562"/>
    <lineage>
        <taxon>Bacteria</taxon>
        <taxon>Pseudomonadati</taxon>
        <taxon>Bacteroidota</taxon>
        <taxon>Flavobacteriia</taxon>
        <taxon>Flavobacteriales</taxon>
        <taxon>Weeksellaceae</taxon>
        <taxon>Chryseobacterium group</taxon>
        <taxon>Chryseobacterium</taxon>
    </lineage>
</organism>
<evidence type="ECO:0000256" key="4">
    <source>
        <dbReference type="ARBA" id="ARBA00023163"/>
    </source>
</evidence>
<dbReference type="InterPro" id="IPR005119">
    <property type="entry name" value="LysR_subst-bd"/>
</dbReference>
<dbReference type="Pfam" id="PF00126">
    <property type="entry name" value="HTH_1"/>
    <property type="match status" value="1"/>
</dbReference>
<dbReference type="PROSITE" id="PS50931">
    <property type="entry name" value="HTH_LYSR"/>
    <property type="match status" value="1"/>
</dbReference>
<dbReference type="AlphaFoldDB" id="A0A2G7STC0"/>
<dbReference type="InterPro" id="IPR000847">
    <property type="entry name" value="LysR_HTH_N"/>
</dbReference>
<dbReference type="PRINTS" id="PR00039">
    <property type="entry name" value="HTHLYSR"/>
</dbReference>
<proteinExistence type="inferred from homology"/>
<dbReference type="SUPFAM" id="SSF46785">
    <property type="entry name" value="Winged helix' DNA-binding domain"/>
    <property type="match status" value="1"/>
</dbReference>
<dbReference type="InterPro" id="IPR037405">
    <property type="entry name" value="GbpR_PBP2"/>
</dbReference>
<comment type="caution">
    <text evidence="6">The sequence shown here is derived from an EMBL/GenBank/DDBJ whole genome shotgun (WGS) entry which is preliminary data.</text>
</comment>
<keyword evidence="2" id="KW-0805">Transcription regulation</keyword>
<evidence type="ECO:0000256" key="3">
    <source>
        <dbReference type="ARBA" id="ARBA00023125"/>
    </source>
</evidence>
<keyword evidence="4" id="KW-0804">Transcription</keyword>
<dbReference type="GO" id="GO:0005829">
    <property type="term" value="C:cytosol"/>
    <property type="evidence" value="ECO:0007669"/>
    <property type="project" value="TreeGrafter"/>
</dbReference>